<dbReference type="InterPro" id="IPR021027">
    <property type="entry name" value="Transposase_put_HTH"/>
</dbReference>
<dbReference type="GO" id="GO:0032196">
    <property type="term" value="P:transposition"/>
    <property type="evidence" value="ECO:0007669"/>
    <property type="project" value="UniProtKB-KW"/>
</dbReference>
<dbReference type="NCBIfam" id="TIGR01766">
    <property type="entry name" value="IS200/IS605 family accessory protein TnpB-like domain"/>
    <property type="match status" value="1"/>
</dbReference>
<dbReference type="AlphaFoldDB" id="A0A226RTX1"/>
<keyword evidence="4" id="KW-0862">Zinc</keyword>
<dbReference type="GO" id="GO:0046872">
    <property type="term" value="F:metal ion binding"/>
    <property type="evidence" value="ECO:0007669"/>
    <property type="project" value="UniProtKB-KW"/>
</dbReference>
<keyword evidence="5" id="KW-0238">DNA-binding</keyword>
<keyword evidence="6" id="KW-0233">DNA recombination</keyword>
<feature type="domain" description="Cas12f1-like TNB" evidence="8">
    <location>
        <begin position="309"/>
        <end position="387"/>
    </location>
</feature>
<dbReference type="InterPro" id="IPR001959">
    <property type="entry name" value="Transposase"/>
</dbReference>
<evidence type="ECO:0000256" key="3">
    <source>
        <dbReference type="ARBA" id="ARBA00022723"/>
    </source>
</evidence>
<gene>
    <name evidence="10" type="ORF">AYP69_00565</name>
</gene>
<name>A0A226RTX1_9LACO</name>
<proteinExistence type="inferred from homology"/>
<dbReference type="Pfam" id="PF07282">
    <property type="entry name" value="Cas12f1-like_TNB"/>
    <property type="match status" value="1"/>
</dbReference>
<reference evidence="10 11" key="1">
    <citation type="submission" date="2016-03" db="EMBL/GenBank/DDBJ databases">
        <title>Sequencing of Lactobacillus Species from Commercial Turkeys.</title>
        <authorList>
            <person name="Johnson T.J."/>
            <person name="Youmans B.P."/>
            <person name="Case K.A."/>
        </authorList>
    </citation>
    <scope>NUCLEOTIDE SEQUENCE [LARGE SCALE GENOMIC DNA]</scope>
    <source>
        <strain evidence="10 11">UMNLA1</strain>
    </source>
</reference>
<evidence type="ECO:0000256" key="4">
    <source>
        <dbReference type="ARBA" id="ARBA00022833"/>
    </source>
</evidence>
<evidence type="ECO:0000313" key="11">
    <source>
        <dbReference type="Proteomes" id="UP000215261"/>
    </source>
</evidence>
<evidence type="ECO:0000256" key="2">
    <source>
        <dbReference type="ARBA" id="ARBA00022578"/>
    </source>
</evidence>
<dbReference type="EMBL" id="LUGO01000054">
    <property type="protein sequence ID" value="OXS39754.1"/>
    <property type="molecule type" value="Genomic_DNA"/>
</dbReference>
<evidence type="ECO:0000256" key="5">
    <source>
        <dbReference type="ARBA" id="ARBA00023125"/>
    </source>
</evidence>
<feature type="domain" description="Transposase putative helix-turn-helix" evidence="9">
    <location>
        <begin position="9"/>
        <end position="50"/>
    </location>
</feature>
<dbReference type="Proteomes" id="UP000215261">
    <property type="component" value="Unassembled WGS sequence"/>
</dbReference>
<sequence length="391" mass="45262">MSVTGGELMLRVQKVRLYPNETMKQVLDDLCDYRRYCWNQGLALWNDMYDASLVLGDKKLRPSARKVRDELVANKEDWQYQLSARCLQLAISDLGKAWQNFFKKSLPDWGKPKFKSKKTARQGFKTDRAQIVDGKLRLDKPHGVKDWADISFKGADDLKGKLKVVSIYRENGKYWASLPFEVKVTKKAKTGQKTAVDVNVGHFDYTEGQVKTLPNNLKALYKRIKHYQRLLARKRVANGKKATQANNYVKTRAKLQRDYRKVANIQHDIVQKFTTMLVNNYDRIAIEDLAVKQMQMSHIASKGLHRSMFGYFKQVLKYKCEWYGKELILADRYYPSTQRCSQCGHVKVGADKVELDGNKKHGTKHNEYICYECGAVMERDENAVRNLLALL</sequence>
<comment type="similarity">
    <text evidence="1">In the C-terminal section; belongs to the transposase 35 family.</text>
</comment>
<keyword evidence="2" id="KW-0815">Transposition</keyword>
<organism evidence="10 11">
    <name type="scientific">Ligilactobacillus agilis</name>
    <dbReference type="NCBI Taxonomy" id="1601"/>
    <lineage>
        <taxon>Bacteria</taxon>
        <taxon>Bacillati</taxon>
        <taxon>Bacillota</taxon>
        <taxon>Bacilli</taxon>
        <taxon>Lactobacillales</taxon>
        <taxon>Lactobacillaceae</taxon>
        <taxon>Ligilactobacillus</taxon>
    </lineage>
</organism>
<keyword evidence="3" id="KW-0479">Metal-binding</keyword>
<dbReference type="GO" id="GO:0006310">
    <property type="term" value="P:DNA recombination"/>
    <property type="evidence" value="ECO:0007669"/>
    <property type="project" value="UniProtKB-KW"/>
</dbReference>
<evidence type="ECO:0000259" key="8">
    <source>
        <dbReference type="Pfam" id="PF07282"/>
    </source>
</evidence>
<evidence type="ECO:0000259" key="7">
    <source>
        <dbReference type="Pfam" id="PF01385"/>
    </source>
</evidence>
<feature type="domain" description="Probable transposase IS891/IS1136/IS1341" evidence="7">
    <location>
        <begin position="178"/>
        <end position="295"/>
    </location>
</feature>
<accession>A0A226RTX1</accession>
<evidence type="ECO:0000313" key="10">
    <source>
        <dbReference type="EMBL" id="OXS39754.1"/>
    </source>
</evidence>
<dbReference type="Pfam" id="PF12323">
    <property type="entry name" value="HTH_OrfB_IS605"/>
    <property type="match status" value="1"/>
</dbReference>
<protein>
    <submittedName>
        <fullName evidence="10">Transposase</fullName>
    </submittedName>
</protein>
<dbReference type="InterPro" id="IPR010095">
    <property type="entry name" value="Cas12f1-like_TNB"/>
</dbReference>
<dbReference type="Pfam" id="PF01385">
    <property type="entry name" value="OrfB_IS605"/>
    <property type="match status" value="1"/>
</dbReference>
<evidence type="ECO:0000259" key="9">
    <source>
        <dbReference type="Pfam" id="PF12323"/>
    </source>
</evidence>
<evidence type="ECO:0000256" key="1">
    <source>
        <dbReference type="ARBA" id="ARBA00008761"/>
    </source>
</evidence>
<dbReference type="GO" id="GO:0003677">
    <property type="term" value="F:DNA binding"/>
    <property type="evidence" value="ECO:0007669"/>
    <property type="project" value="UniProtKB-KW"/>
</dbReference>
<dbReference type="NCBIfam" id="NF040570">
    <property type="entry name" value="guided_TnpB"/>
    <property type="match status" value="1"/>
</dbReference>
<evidence type="ECO:0000256" key="6">
    <source>
        <dbReference type="ARBA" id="ARBA00023172"/>
    </source>
</evidence>
<comment type="caution">
    <text evidence="10">The sequence shown here is derived from an EMBL/GenBank/DDBJ whole genome shotgun (WGS) entry which is preliminary data.</text>
</comment>